<dbReference type="SUPFAM" id="SSF54427">
    <property type="entry name" value="NTF2-like"/>
    <property type="match status" value="1"/>
</dbReference>
<name>A0ABR2I1R1_9PEZI</name>
<protein>
    <submittedName>
        <fullName evidence="1">Phd finger domain-containing protein</fullName>
    </submittedName>
</protein>
<sequence length="144" mass="16576">MAASSDYTPATLLSLPVTDKLRDFIPKFFQLSDNPARNKEWVDCFDPDATVIMGKDQASGTEKIRQLRDRMWEKVASRKHTVSRFLEDAHELEEEEGERKFMLFGEVTYGLKTGETKVGSWSANARVKNTDQVRFLYYEVQISS</sequence>
<gene>
    <name evidence="1" type="ORF">PGQ11_012224</name>
</gene>
<proteinExistence type="predicted"/>
<dbReference type="PANTHER" id="PTHR39401:SF1">
    <property type="entry name" value="SNOAL-LIKE DOMAIN-CONTAINING PROTEIN"/>
    <property type="match status" value="1"/>
</dbReference>
<evidence type="ECO:0000313" key="2">
    <source>
        <dbReference type="Proteomes" id="UP001390339"/>
    </source>
</evidence>
<dbReference type="InterPro" id="IPR032710">
    <property type="entry name" value="NTF2-like_dom_sf"/>
</dbReference>
<reference evidence="1 2" key="1">
    <citation type="journal article" date="2024" name="IMA Fungus">
        <title>Apiospora arundinis, a panoply of carbohydrate-active enzymes and secondary metabolites.</title>
        <authorList>
            <person name="Sorensen T."/>
            <person name="Petersen C."/>
            <person name="Muurmann A.T."/>
            <person name="Christiansen J.V."/>
            <person name="Brundto M.L."/>
            <person name="Overgaard C.K."/>
            <person name="Boysen A.T."/>
            <person name="Wollenberg R.D."/>
            <person name="Larsen T.O."/>
            <person name="Sorensen J.L."/>
            <person name="Nielsen K.L."/>
            <person name="Sondergaard T.E."/>
        </authorList>
    </citation>
    <scope>NUCLEOTIDE SEQUENCE [LARGE SCALE GENOMIC DNA]</scope>
    <source>
        <strain evidence="1 2">AAU 773</strain>
    </source>
</reference>
<comment type="caution">
    <text evidence="1">The sequence shown here is derived from an EMBL/GenBank/DDBJ whole genome shotgun (WGS) entry which is preliminary data.</text>
</comment>
<accession>A0ABR2I1R1</accession>
<organism evidence="1 2">
    <name type="scientific">Apiospora arundinis</name>
    <dbReference type="NCBI Taxonomy" id="335852"/>
    <lineage>
        <taxon>Eukaryota</taxon>
        <taxon>Fungi</taxon>
        <taxon>Dikarya</taxon>
        <taxon>Ascomycota</taxon>
        <taxon>Pezizomycotina</taxon>
        <taxon>Sordariomycetes</taxon>
        <taxon>Xylariomycetidae</taxon>
        <taxon>Amphisphaeriales</taxon>
        <taxon>Apiosporaceae</taxon>
        <taxon>Apiospora</taxon>
    </lineage>
</organism>
<keyword evidence="2" id="KW-1185">Reference proteome</keyword>
<dbReference type="EMBL" id="JAPCWZ010000007">
    <property type="protein sequence ID" value="KAK8856312.1"/>
    <property type="molecule type" value="Genomic_DNA"/>
</dbReference>
<dbReference type="Proteomes" id="UP001390339">
    <property type="component" value="Unassembled WGS sequence"/>
</dbReference>
<evidence type="ECO:0000313" key="1">
    <source>
        <dbReference type="EMBL" id="KAK8856312.1"/>
    </source>
</evidence>
<dbReference type="Gene3D" id="3.10.450.50">
    <property type="match status" value="1"/>
</dbReference>
<dbReference type="PANTHER" id="PTHR39401">
    <property type="entry name" value="SNOAL-LIKE DOMAIN-CONTAINING PROTEIN"/>
    <property type="match status" value="1"/>
</dbReference>